<dbReference type="OrthoDB" id="9811073at2"/>
<comment type="catalytic activity">
    <reaction evidence="3">
        <text>DNA(n) + a 2'-deoxyribonucleoside 5'-triphosphate = DNA(n+1) + diphosphate</text>
        <dbReference type="Rhea" id="RHEA:22508"/>
        <dbReference type="Rhea" id="RHEA-COMP:17339"/>
        <dbReference type="Rhea" id="RHEA-COMP:17340"/>
        <dbReference type="ChEBI" id="CHEBI:33019"/>
        <dbReference type="ChEBI" id="CHEBI:61560"/>
        <dbReference type="ChEBI" id="CHEBI:173112"/>
        <dbReference type="EC" id="2.7.7.7"/>
    </reaction>
</comment>
<evidence type="ECO:0000256" key="3">
    <source>
        <dbReference type="ARBA" id="ARBA00049244"/>
    </source>
</evidence>
<dbReference type="GO" id="GO:0006261">
    <property type="term" value="P:DNA-templated DNA replication"/>
    <property type="evidence" value="ECO:0007669"/>
    <property type="project" value="TreeGrafter"/>
</dbReference>
<dbReference type="AlphaFoldDB" id="A0A0W0Y4Q1"/>
<keyword evidence="4" id="KW-0808">Transferase</keyword>
<accession>A0A0W0Y4Q1</accession>
<proteinExistence type="predicted"/>
<dbReference type="PANTHER" id="PTHR11669">
    <property type="entry name" value="REPLICATION FACTOR C / DNA POLYMERASE III GAMMA-TAU SUBUNIT"/>
    <property type="match status" value="1"/>
</dbReference>
<protein>
    <recommendedName>
        <fullName evidence="1">DNA-directed DNA polymerase</fullName>
        <ecNumber evidence="1">2.7.7.7</ecNumber>
    </recommendedName>
</protein>
<dbReference type="SUPFAM" id="SSF52540">
    <property type="entry name" value="P-loop containing nucleoside triphosphate hydrolases"/>
    <property type="match status" value="1"/>
</dbReference>
<dbReference type="Proteomes" id="UP000054618">
    <property type="component" value="Unassembled WGS sequence"/>
</dbReference>
<dbReference type="InterPro" id="IPR050238">
    <property type="entry name" value="DNA_Rep/Repair_Clamp_Loader"/>
</dbReference>
<evidence type="ECO:0000313" key="4">
    <source>
        <dbReference type="EMBL" id="KTD51491.1"/>
    </source>
</evidence>
<dbReference type="EC" id="2.7.7.7" evidence="1"/>
<dbReference type="InterPro" id="IPR027417">
    <property type="entry name" value="P-loop_NTPase"/>
</dbReference>
<dbReference type="PANTHER" id="PTHR11669:SF8">
    <property type="entry name" value="DNA POLYMERASE III SUBUNIT DELTA"/>
    <property type="match status" value="1"/>
</dbReference>
<keyword evidence="2" id="KW-0239">DNA-directed DNA polymerase</keyword>
<dbReference type="STRING" id="45073.Lqui_0335"/>
<sequence>MNLSEPAHLIRAHYQHWQHFVEMARKGKLSHSMMLVGAAHLSLEQFSLQIARSILCPSLHSDIEHCQSCALATSNEHPDLQLIIPEKAGAGIKIEQIRDLQSSIYTSPQLGYARVVIVYAAEKMNSFAANALLKILEEPPANVYFILLAEQIGTLLPTIISRCQLWRFTDRLASEGHLSLASCYNPESERGKLAADLPEIIDGLLKLTNDQYSACELAAKWAVYPLVELTWILYLICSEMIEAKLLKHFPDHVNSQALGQLASGFHLFSLFMVLDKINAITRNLNHNMNVNPLLALENLLIVTKQGCKNERGSSSN</sequence>
<reference evidence="4 5" key="1">
    <citation type="submission" date="2015-11" db="EMBL/GenBank/DDBJ databases">
        <title>Genomic analysis of 38 Legionella species identifies large and diverse effector repertoires.</title>
        <authorList>
            <person name="Burstein D."/>
            <person name="Amaro F."/>
            <person name="Zusman T."/>
            <person name="Lifshitz Z."/>
            <person name="Cohen O."/>
            <person name="Gilbert J.A."/>
            <person name="Pupko T."/>
            <person name="Shuman H.A."/>
            <person name="Segal G."/>
        </authorList>
    </citation>
    <scope>NUCLEOTIDE SEQUENCE [LARGE SCALE GENOMIC DNA]</scope>
    <source>
        <strain evidence="4 5">CDC#1442-AUS-E</strain>
    </source>
</reference>
<name>A0A0W0Y4Q1_9GAMM</name>
<dbReference type="RefSeq" id="WP_058506467.1">
    <property type="nucleotide sequence ID" value="NZ_CAAAIK010000019.1"/>
</dbReference>
<dbReference type="GO" id="GO:0003887">
    <property type="term" value="F:DNA-directed DNA polymerase activity"/>
    <property type="evidence" value="ECO:0007669"/>
    <property type="project" value="UniProtKB-KW"/>
</dbReference>
<dbReference type="Pfam" id="PF13177">
    <property type="entry name" value="DNA_pol3_delta2"/>
    <property type="match status" value="1"/>
</dbReference>
<gene>
    <name evidence="4" type="ORF">Lqui_0335</name>
</gene>
<evidence type="ECO:0000313" key="5">
    <source>
        <dbReference type="Proteomes" id="UP000054618"/>
    </source>
</evidence>
<evidence type="ECO:0000256" key="2">
    <source>
        <dbReference type="ARBA" id="ARBA00022932"/>
    </source>
</evidence>
<keyword evidence="5" id="KW-1185">Reference proteome</keyword>
<keyword evidence="4" id="KW-0548">Nucleotidyltransferase</keyword>
<organism evidence="4 5">
    <name type="scientific">Legionella quinlivanii</name>
    <dbReference type="NCBI Taxonomy" id="45073"/>
    <lineage>
        <taxon>Bacteria</taxon>
        <taxon>Pseudomonadati</taxon>
        <taxon>Pseudomonadota</taxon>
        <taxon>Gammaproteobacteria</taxon>
        <taxon>Legionellales</taxon>
        <taxon>Legionellaceae</taxon>
        <taxon>Legionella</taxon>
    </lineage>
</organism>
<dbReference type="EMBL" id="LNYS01000006">
    <property type="protein sequence ID" value="KTD51491.1"/>
    <property type="molecule type" value="Genomic_DNA"/>
</dbReference>
<dbReference type="PATRIC" id="fig|45073.5.peg.360"/>
<evidence type="ECO:0000256" key="1">
    <source>
        <dbReference type="ARBA" id="ARBA00012417"/>
    </source>
</evidence>
<dbReference type="Gene3D" id="3.40.50.300">
    <property type="entry name" value="P-loop containing nucleotide triphosphate hydrolases"/>
    <property type="match status" value="1"/>
</dbReference>
<comment type="caution">
    <text evidence="4">The sequence shown here is derived from an EMBL/GenBank/DDBJ whole genome shotgun (WGS) entry which is preliminary data.</text>
</comment>